<evidence type="ECO:0000256" key="1">
    <source>
        <dbReference type="SAM" id="MobiDB-lite"/>
    </source>
</evidence>
<feature type="compositionally biased region" description="Low complexity" evidence="1">
    <location>
        <begin position="1"/>
        <end position="25"/>
    </location>
</feature>
<protein>
    <submittedName>
        <fullName evidence="2">Uncharacterized protein</fullName>
    </submittedName>
</protein>
<organism evidence="2 3">
    <name type="scientific">Boletus edulis BED1</name>
    <dbReference type="NCBI Taxonomy" id="1328754"/>
    <lineage>
        <taxon>Eukaryota</taxon>
        <taxon>Fungi</taxon>
        <taxon>Dikarya</taxon>
        <taxon>Basidiomycota</taxon>
        <taxon>Agaricomycotina</taxon>
        <taxon>Agaricomycetes</taxon>
        <taxon>Agaricomycetidae</taxon>
        <taxon>Boletales</taxon>
        <taxon>Boletineae</taxon>
        <taxon>Boletaceae</taxon>
        <taxon>Boletoideae</taxon>
        <taxon>Boletus</taxon>
    </lineage>
</organism>
<gene>
    <name evidence="2" type="ORF">L210DRAFT_2734070</name>
</gene>
<dbReference type="Proteomes" id="UP001194468">
    <property type="component" value="Unassembled WGS sequence"/>
</dbReference>
<evidence type="ECO:0000313" key="3">
    <source>
        <dbReference type="Proteomes" id="UP001194468"/>
    </source>
</evidence>
<evidence type="ECO:0000313" key="2">
    <source>
        <dbReference type="EMBL" id="KAF8433210.1"/>
    </source>
</evidence>
<sequence length="92" mass="9919">MRIRNTTSTSTMTRAASTMPASAAPAPAPKKGIARIAELQLGRGQINKVTVLEEGAITDYAKHCAQLLKARSSDPNQVSKALHVVETKRLRH</sequence>
<reference evidence="2" key="2">
    <citation type="journal article" date="2020" name="Nat. Commun.">
        <title>Large-scale genome sequencing of mycorrhizal fungi provides insights into the early evolution of symbiotic traits.</title>
        <authorList>
            <person name="Miyauchi S."/>
            <person name="Kiss E."/>
            <person name="Kuo A."/>
            <person name="Drula E."/>
            <person name="Kohler A."/>
            <person name="Sanchez-Garcia M."/>
            <person name="Morin E."/>
            <person name="Andreopoulos B."/>
            <person name="Barry K.W."/>
            <person name="Bonito G."/>
            <person name="Buee M."/>
            <person name="Carver A."/>
            <person name="Chen C."/>
            <person name="Cichocki N."/>
            <person name="Clum A."/>
            <person name="Culley D."/>
            <person name="Crous P.W."/>
            <person name="Fauchery L."/>
            <person name="Girlanda M."/>
            <person name="Hayes R.D."/>
            <person name="Keri Z."/>
            <person name="LaButti K."/>
            <person name="Lipzen A."/>
            <person name="Lombard V."/>
            <person name="Magnuson J."/>
            <person name="Maillard F."/>
            <person name="Murat C."/>
            <person name="Nolan M."/>
            <person name="Ohm R.A."/>
            <person name="Pangilinan J."/>
            <person name="Pereira M.F."/>
            <person name="Perotto S."/>
            <person name="Peter M."/>
            <person name="Pfister S."/>
            <person name="Riley R."/>
            <person name="Sitrit Y."/>
            <person name="Stielow J.B."/>
            <person name="Szollosi G."/>
            <person name="Zifcakova L."/>
            <person name="Stursova M."/>
            <person name="Spatafora J.W."/>
            <person name="Tedersoo L."/>
            <person name="Vaario L.M."/>
            <person name="Yamada A."/>
            <person name="Yan M."/>
            <person name="Wang P."/>
            <person name="Xu J."/>
            <person name="Bruns T."/>
            <person name="Baldrian P."/>
            <person name="Vilgalys R."/>
            <person name="Dunand C."/>
            <person name="Henrissat B."/>
            <person name="Grigoriev I.V."/>
            <person name="Hibbett D."/>
            <person name="Nagy L.G."/>
            <person name="Martin F.M."/>
        </authorList>
    </citation>
    <scope>NUCLEOTIDE SEQUENCE</scope>
    <source>
        <strain evidence="2">BED1</strain>
    </source>
</reference>
<dbReference type="AlphaFoldDB" id="A0AAD4GB46"/>
<keyword evidence="3" id="KW-1185">Reference proteome</keyword>
<accession>A0AAD4GB46</accession>
<proteinExistence type="predicted"/>
<dbReference type="EMBL" id="WHUW01000035">
    <property type="protein sequence ID" value="KAF8433210.1"/>
    <property type="molecule type" value="Genomic_DNA"/>
</dbReference>
<comment type="caution">
    <text evidence="2">The sequence shown here is derived from an EMBL/GenBank/DDBJ whole genome shotgun (WGS) entry which is preliminary data.</text>
</comment>
<reference evidence="2" key="1">
    <citation type="submission" date="2019-10" db="EMBL/GenBank/DDBJ databases">
        <authorList>
            <consortium name="DOE Joint Genome Institute"/>
            <person name="Kuo A."/>
            <person name="Miyauchi S."/>
            <person name="Kiss E."/>
            <person name="Drula E."/>
            <person name="Kohler A."/>
            <person name="Sanchez-Garcia M."/>
            <person name="Andreopoulos B."/>
            <person name="Barry K.W."/>
            <person name="Bonito G."/>
            <person name="Buee M."/>
            <person name="Carver A."/>
            <person name="Chen C."/>
            <person name="Cichocki N."/>
            <person name="Clum A."/>
            <person name="Culley D."/>
            <person name="Crous P.W."/>
            <person name="Fauchery L."/>
            <person name="Girlanda M."/>
            <person name="Hayes R."/>
            <person name="Keri Z."/>
            <person name="LaButti K."/>
            <person name="Lipzen A."/>
            <person name="Lombard V."/>
            <person name="Magnuson J."/>
            <person name="Maillard F."/>
            <person name="Morin E."/>
            <person name="Murat C."/>
            <person name="Nolan M."/>
            <person name="Ohm R."/>
            <person name="Pangilinan J."/>
            <person name="Pereira M."/>
            <person name="Perotto S."/>
            <person name="Peter M."/>
            <person name="Riley R."/>
            <person name="Sitrit Y."/>
            <person name="Stielow B."/>
            <person name="Szollosi G."/>
            <person name="Zifcakova L."/>
            <person name="Stursova M."/>
            <person name="Spatafora J.W."/>
            <person name="Tedersoo L."/>
            <person name="Vaario L.-M."/>
            <person name="Yamada A."/>
            <person name="Yan M."/>
            <person name="Wang P."/>
            <person name="Xu J."/>
            <person name="Bruns T."/>
            <person name="Baldrian P."/>
            <person name="Vilgalys R."/>
            <person name="Henrissat B."/>
            <person name="Grigoriev I.V."/>
            <person name="Hibbett D."/>
            <person name="Nagy L.G."/>
            <person name="Martin F.M."/>
        </authorList>
    </citation>
    <scope>NUCLEOTIDE SEQUENCE</scope>
    <source>
        <strain evidence="2">BED1</strain>
    </source>
</reference>
<feature type="region of interest" description="Disordered" evidence="1">
    <location>
        <begin position="1"/>
        <end position="28"/>
    </location>
</feature>
<name>A0AAD4GB46_BOLED</name>